<evidence type="ECO:0000313" key="3">
    <source>
        <dbReference type="EMBL" id="KAK4541071.1"/>
    </source>
</evidence>
<dbReference type="Proteomes" id="UP001324427">
    <property type="component" value="Unassembled WGS sequence"/>
</dbReference>
<dbReference type="EMBL" id="JAVFHQ010000057">
    <property type="protein sequence ID" value="KAK4541071.1"/>
    <property type="molecule type" value="Genomic_DNA"/>
</dbReference>
<accession>A0AAV9J7N8</accession>
<reference evidence="3 4" key="1">
    <citation type="submission" date="2021-11" db="EMBL/GenBank/DDBJ databases">
        <title>Black yeast isolated from Biological Soil Crust.</title>
        <authorList>
            <person name="Kurbessoian T."/>
        </authorList>
    </citation>
    <scope>NUCLEOTIDE SEQUENCE [LARGE SCALE GENOMIC DNA]</scope>
    <source>
        <strain evidence="3 4">CCFEE 5522</strain>
    </source>
</reference>
<keyword evidence="2" id="KW-0812">Transmembrane</keyword>
<feature type="transmembrane region" description="Helical" evidence="2">
    <location>
        <begin position="107"/>
        <end position="129"/>
    </location>
</feature>
<feature type="region of interest" description="Disordered" evidence="1">
    <location>
        <begin position="1"/>
        <end position="37"/>
    </location>
</feature>
<feature type="region of interest" description="Disordered" evidence="1">
    <location>
        <begin position="283"/>
        <end position="330"/>
    </location>
</feature>
<comment type="caution">
    <text evidence="3">The sequence shown here is derived from an EMBL/GenBank/DDBJ whole genome shotgun (WGS) entry which is preliminary data.</text>
</comment>
<feature type="compositionally biased region" description="Acidic residues" evidence="1">
    <location>
        <begin position="158"/>
        <end position="167"/>
    </location>
</feature>
<dbReference type="AlphaFoldDB" id="A0AAV9J7N8"/>
<sequence>MATTTDASMLSPSSASEERRAAAPKPSTFATAAEPSAEARIPSKFLLETQAFPADGFYSITRSSEATAAITINTTSDAELVAAAPLDTAPTPTSAKFRDDLPDMPEWAVGLMAGLLAFALVVTVILYLANFPPTFTWIDRILRQRMKTRYGYARVGGDDDDNDGDDSDGSRRAKGRRASVDDSDGCYATSSATKGSSTRRRNSLIVDTSAQYTGLGIALPGDEQTMLRKRRRSYDEEAMRMRRLKPNSSPVKTAWAALTAPLPSVSLFGHSVSESFLTRGPHTAAVGGGYARKDRDMEDGVSPGLETDASTSDYATSPYKRSAQDPLYGPETSAEIDGLFGRLGSGMEHAVGRLAQAFHDQVGSAEEGLVLPVKDCERELALP</sequence>
<organism evidence="3 4">
    <name type="scientific">Oleoguttula mirabilis</name>
    <dbReference type="NCBI Taxonomy" id="1507867"/>
    <lineage>
        <taxon>Eukaryota</taxon>
        <taxon>Fungi</taxon>
        <taxon>Dikarya</taxon>
        <taxon>Ascomycota</taxon>
        <taxon>Pezizomycotina</taxon>
        <taxon>Dothideomycetes</taxon>
        <taxon>Dothideomycetidae</taxon>
        <taxon>Mycosphaerellales</taxon>
        <taxon>Teratosphaeriaceae</taxon>
        <taxon>Oleoguttula</taxon>
    </lineage>
</organism>
<evidence type="ECO:0000313" key="4">
    <source>
        <dbReference type="Proteomes" id="UP001324427"/>
    </source>
</evidence>
<keyword evidence="2" id="KW-0472">Membrane</keyword>
<feature type="compositionally biased region" description="Polar residues" evidence="1">
    <location>
        <begin position="1"/>
        <end position="10"/>
    </location>
</feature>
<proteinExistence type="predicted"/>
<evidence type="ECO:0000256" key="2">
    <source>
        <dbReference type="SAM" id="Phobius"/>
    </source>
</evidence>
<keyword evidence="4" id="KW-1185">Reference proteome</keyword>
<feature type="region of interest" description="Disordered" evidence="1">
    <location>
        <begin position="153"/>
        <end position="202"/>
    </location>
</feature>
<evidence type="ECO:0000256" key="1">
    <source>
        <dbReference type="SAM" id="MobiDB-lite"/>
    </source>
</evidence>
<keyword evidence="2" id="KW-1133">Transmembrane helix</keyword>
<gene>
    <name evidence="3" type="ORF">LTR36_008296</name>
</gene>
<name>A0AAV9J7N8_9PEZI</name>
<protein>
    <submittedName>
        <fullName evidence="3">Uncharacterized protein</fullName>
    </submittedName>
</protein>